<dbReference type="Proteomes" id="UP000077315">
    <property type="component" value="Unassembled WGS sequence"/>
</dbReference>
<protein>
    <submittedName>
        <fullName evidence="2">Uncharacterized protein</fullName>
    </submittedName>
</protein>
<sequence>MFAVTKIHASYITNIKLRLGPHLHQVINVLLSVNAKLQSFSSKLLPCTLRCFLTPRRTWKFILPLIFSLSILDVRFECQIFNRLFLLTYVLSIIPAGYYFYKPGHIILTFIICKANMTRALRILAYWLPDES</sequence>
<dbReference type="RefSeq" id="XP_018295540.1">
    <property type="nucleotide sequence ID" value="XM_018440671.1"/>
</dbReference>
<evidence type="ECO:0000313" key="3">
    <source>
        <dbReference type="Proteomes" id="UP000077315"/>
    </source>
</evidence>
<proteinExistence type="predicted"/>
<dbReference type="InParanoid" id="A0A163E9H7"/>
<gene>
    <name evidence="2" type="ORF">PHYBLDRAFT_60633</name>
</gene>
<evidence type="ECO:0000256" key="1">
    <source>
        <dbReference type="SAM" id="Phobius"/>
    </source>
</evidence>
<keyword evidence="3" id="KW-1185">Reference proteome</keyword>
<keyword evidence="1" id="KW-1133">Transmembrane helix</keyword>
<dbReference type="GeneID" id="29001577"/>
<accession>A0A163E9H7</accession>
<feature type="transmembrane region" description="Helical" evidence="1">
    <location>
        <begin position="83"/>
        <end position="101"/>
    </location>
</feature>
<reference evidence="3" key="1">
    <citation type="submission" date="2015-06" db="EMBL/GenBank/DDBJ databases">
        <title>Expansion of signal transduction pathways in fungi by whole-genome duplication.</title>
        <authorList>
            <consortium name="DOE Joint Genome Institute"/>
            <person name="Corrochano L.M."/>
            <person name="Kuo A."/>
            <person name="Marcet-Houben M."/>
            <person name="Polaino S."/>
            <person name="Salamov A."/>
            <person name="Villalobos J.M."/>
            <person name="Alvarez M.I."/>
            <person name="Avalos J."/>
            <person name="Benito E.P."/>
            <person name="Benoit I."/>
            <person name="Burger G."/>
            <person name="Camino L.P."/>
            <person name="Canovas D."/>
            <person name="Cerda-Olmedo E."/>
            <person name="Cheng J.-F."/>
            <person name="Dominguez A."/>
            <person name="Elias M."/>
            <person name="Eslava A.P."/>
            <person name="Glaser F."/>
            <person name="Grimwood J."/>
            <person name="Gutierrez G."/>
            <person name="Heitman J."/>
            <person name="Henrissat B."/>
            <person name="Iturriaga E.A."/>
            <person name="Lang B.F."/>
            <person name="Lavin J.L."/>
            <person name="Lee S."/>
            <person name="Li W."/>
            <person name="Lindquist E."/>
            <person name="Lopez-Garcia S."/>
            <person name="Luque E.M."/>
            <person name="Marcos A.T."/>
            <person name="Martin J."/>
            <person name="McCluskey K."/>
            <person name="Medina H.R."/>
            <person name="Miralles-Duran A."/>
            <person name="Miyazaki A."/>
            <person name="Munoz-Torres E."/>
            <person name="Oguiza J.A."/>
            <person name="Ohm R."/>
            <person name="Olmedo M."/>
            <person name="Orejas M."/>
            <person name="Ortiz-Castellanos L."/>
            <person name="Pisabarro A.G."/>
            <person name="Rodriguez-Romero J."/>
            <person name="Ruiz-Herrera J."/>
            <person name="Ruiz-Vazquez R."/>
            <person name="Sanz C."/>
            <person name="Schackwitz W."/>
            <person name="Schmutz J."/>
            <person name="Shahriari M."/>
            <person name="Shelest E."/>
            <person name="Silva-Franco F."/>
            <person name="Soanes D."/>
            <person name="Syed K."/>
            <person name="Tagua V.G."/>
            <person name="Talbot N.J."/>
            <person name="Thon M."/>
            <person name="De vries R.P."/>
            <person name="Wiebenga A."/>
            <person name="Yadav J.S."/>
            <person name="Braun E.L."/>
            <person name="Baker S."/>
            <person name="Garre V."/>
            <person name="Horwitz B."/>
            <person name="Torres-Martinez S."/>
            <person name="Idnurm A."/>
            <person name="Herrera-Estrella A."/>
            <person name="Gabaldon T."/>
            <person name="Grigoriev I.V."/>
        </authorList>
    </citation>
    <scope>NUCLEOTIDE SEQUENCE [LARGE SCALE GENOMIC DNA]</scope>
    <source>
        <strain evidence="3">NRRL 1555(-)</strain>
    </source>
</reference>
<name>A0A163E9H7_PHYB8</name>
<dbReference type="AlphaFoldDB" id="A0A163E9H7"/>
<keyword evidence="1" id="KW-0472">Membrane</keyword>
<evidence type="ECO:0000313" key="2">
    <source>
        <dbReference type="EMBL" id="OAD77500.1"/>
    </source>
</evidence>
<organism evidence="2 3">
    <name type="scientific">Phycomyces blakesleeanus (strain ATCC 8743b / DSM 1359 / FGSC 10004 / NBRC 33097 / NRRL 1555)</name>
    <dbReference type="NCBI Taxonomy" id="763407"/>
    <lineage>
        <taxon>Eukaryota</taxon>
        <taxon>Fungi</taxon>
        <taxon>Fungi incertae sedis</taxon>
        <taxon>Mucoromycota</taxon>
        <taxon>Mucoromycotina</taxon>
        <taxon>Mucoromycetes</taxon>
        <taxon>Mucorales</taxon>
        <taxon>Phycomycetaceae</taxon>
        <taxon>Phycomyces</taxon>
    </lineage>
</organism>
<keyword evidence="1" id="KW-0812">Transmembrane</keyword>
<dbReference type="VEuPathDB" id="FungiDB:PHYBLDRAFT_60633"/>
<dbReference type="EMBL" id="KV440974">
    <property type="protein sequence ID" value="OAD77500.1"/>
    <property type="molecule type" value="Genomic_DNA"/>
</dbReference>